<protein>
    <submittedName>
        <fullName evidence="1">Uncharacterized protein</fullName>
    </submittedName>
</protein>
<name>A0A6C2UFS8_9BACT</name>
<dbReference type="RefSeq" id="WP_136059596.1">
    <property type="nucleotide sequence ID" value="NZ_CAAHFH010000001.1"/>
</dbReference>
<reference evidence="1 2" key="1">
    <citation type="submission" date="2019-04" db="EMBL/GenBank/DDBJ databases">
        <authorList>
            <person name="Van Vliet M D."/>
        </authorList>
    </citation>
    <scope>NUCLEOTIDE SEQUENCE [LARGE SCALE GENOMIC DNA]</scope>
    <source>
        <strain evidence="1 2">F21</strain>
    </source>
</reference>
<evidence type="ECO:0000313" key="2">
    <source>
        <dbReference type="Proteomes" id="UP000346198"/>
    </source>
</evidence>
<keyword evidence="2" id="KW-1185">Reference proteome</keyword>
<organism evidence="1 2">
    <name type="scientific">Pontiella sulfatireligans</name>
    <dbReference type="NCBI Taxonomy" id="2750658"/>
    <lineage>
        <taxon>Bacteria</taxon>
        <taxon>Pseudomonadati</taxon>
        <taxon>Kiritimatiellota</taxon>
        <taxon>Kiritimatiellia</taxon>
        <taxon>Kiritimatiellales</taxon>
        <taxon>Pontiellaceae</taxon>
        <taxon>Pontiella</taxon>
    </lineage>
</organism>
<dbReference type="EMBL" id="CAAHFH010000001">
    <property type="protein sequence ID" value="VGO18066.1"/>
    <property type="molecule type" value="Genomic_DNA"/>
</dbReference>
<proteinExistence type="predicted"/>
<accession>A0A6C2UFS8</accession>
<dbReference type="AlphaFoldDB" id="A0A6C2UFS8"/>
<gene>
    <name evidence="1" type="ORF">SCARR_00117</name>
</gene>
<evidence type="ECO:0000313" key="1">
    <source>
        <dbReference type="EMBL" id="VGO18066.1"/>
    </source>
</evidence>
<dbReference type="Proteomes" id="UP000346198">
    <property type="component" value="Unassembled WGS sequence"/>
</dbReference>
<sequence>MKRKSRMKNLPSPISLKKNRLRSLAGSFENWFDDAVEPRIAEMQNESASLEMKIDALKNSLTHEQVDRNGVSVVDGGEAERPCDGDIAIYEQMGELYYDFDMNEERLLSVGSMRVVCLFKDFEIILKDLIAEAFSDVNKRDLFQWENVKSFLNSNGIPLGNVMEYESINCLRTVNNNIKHSGVIDEKIKRQGIPEFKDKEIFDSESVSSFYFRIRGKPGVFMNAFAEVLIAYLYEFDDARISTIASDYKERMDSVAGQKLIDALSEIYT</sequence>